<dbReference type="Pfam" id="PF01420">
    <property type="entry name" value="Methylase_S"/>
    <property type="match status" value="1"/>
</dbReference>
<dbReference type="CDD" id="cd16961">
    <property type="entry name" value="RMtype1_S_TRD-CR_like"/>
    <property type="match status" value="1"/>
</dbReference>
<keyword evidence="2" id="KW-0680">Restriction system</keyword>
<dbReference type="InterPro" id="IPR044946">
    <property type="entry name" value="Restrct_endonuc_typeI_TRD_sf"/>
</dbReference>
<organism evidence="6 7">
    <name type="scientific">Streptomyces pharetrae CZA14</name>
    <dbReference type="NCBI Taxonomy" id="1144883"/>
    <lineage>
        <taxon>Bacteria</taxon>
        <taxon>Bacillati</taxon>
        <taxon>Actinomycetota</taxon>
        <taxon>Actinomycetes</taxon>
        <taxon>Kitasatosporales</taxon>
        <taxon>Streptomycetaceae</taxon>
        <taxon>Streptomyces</taxon>
    </lineage>
</organism>
<dbReference type="EMBL" id="MRYD01000022">
    <property type="protein sequence ID" value="OSZ61141.1"/>
    <property type="molecule type" value="Genomic_DNA"/>
</dbReference>
<dbReference type="Gene3D" id="3.40.50.150">
    <property type="entry name" value="Vaccinia Virus protein VP39"/>
    <property type="match status" value="1"/>
</dbReference>
<evidence type="ECO:0008006" key="8">
    <source>
        <dbReference type="Google" id="ProtNLM"/>
    </source>
</evidence>
<dbReference type="RefSeq" id="WP_086168428.1">
    <property type="nucleotide sequence ID" value="NZ_MRYD01000022.1"/>
</dbReference>
<sequence length="694" mass="75282">MESMDAHGPAVEVVDRLWRAYAPFQRGRSTDRDLTAMLAVLLLARFIDSTNDPGDELVKRWSRAVAEAQTGFPPLRDLHDALFLASRHDRFPVLAPWNPENVFASKGEAEDLPWVAAFLAALQQPPTAAEAGLEEVADLLLERFVAESTAQTGEYHTPRTLTRLLAESLSPQPGDRVLDPACGTGGFLAAAARHIAQQGHVGGASFEGYAMDHRNPHLAMMNLALHGIDRPLVRASDPGSLFRSPGSGMAELVLCNPPFNQRVQGLEHLDWPFGPPPESNANFAWIQLAWTRLSEKGKAALIMPPGAASARGRAAEIRKAILAAGALLAVVALPAGLFSHTTIPVHLWLLARDKSRHAPVGETESVLFIDASRLGTQAPRRTCELGPADRDRISGRFHAWLRSPHATPDEPGFSCSVPHDEILENDGCPLDPRLYVAPAREQPTAALDTRRLLDELVNRAESTAGATALLCKSFDRSERVARGETEAPRVPLRRLVEGTAEGLLEAPGLLIAGPSGSLIRADDYVDVGGVPVVMPKDLTGSGFSTASIRCISERQAMGLERFHLRPGDVVLARRGELGRAAVVREEQNGWVCGTGCFLLRPPSGLDADYFAAYLRGPEARTWLEAHSTGSMKMKTISLDVLRELPVVLPGLATQQAIADTMKRLDEHERLLREQLALTQRIRHDALDGGIVPTP</sequence>
<name>A0ABX3YNJ4_9ACTN</name>
<evidence type="ECO:0000259" key="5">
    <source>
        <dbReference type="Pfam" id="PF02384"/>
    </source>
</evidence>
<evidence type="ECO:0000256" key="3">
    <source>
        <dbReference type="ARBA" id="ARBA00023125"/>
    </source>
</evidence>
<dbReference type="Pfam" id="PF02384">
    <property type="entry name" value="N6_Mtase"/>
    <property type="match status" value="1"/>
</dbReference>
<keyword evidence="7" id="KW-1185">Reference proteome</keyword>
<feature type="domain" description="DNA methylase adenine-specific" evidence="5">
    <location>
        <begin position="137"/>
        <end position="441"/>
    </location>
</feature>
<dbReference type="Proteomes" id="UP000194266">
    <property type="component" value="Unassembled WGS sequence"/>
</dbReference>
<dbReference type="InterPro" id="IPR029063">
    <property type="entry name" value="SAM-dependent_MTases_sf"/>
</dbReference>
<reference evidence="6 7" key="1">
    <citation type="submission" date="2016-12" db="EMBL/GenBank/DDBJ databases">
        <title>Genome Mining:The Detection of Biosynthetic Gene Clusters to Aid in the Expression of Curamycin A produced by Streptomyces sp. strain CZA14.</title>
        <authorList>
            <person name="Durrell K.A."/>
            <person name="Kirby B.M."/>
            <person name="Khan W."/>
            <person name="Mthethwa T."/>
            <person name="Le Roes-Hill M."/>
        </authorList>
    </citation>
    <scope>NUCLEOTIDE SEQUENCE [LARGE SCALE GENOMIC DNA]</scope>
    <source>
        <strain evidence="6 7">CZA14</strain>
    </source>
</reference>
<evidence type="ECO:0000256" key="1">
    <source>
        <dbReference type="ARBA" id="ARBA00010923"/>
    </source>
</evidence>
<evidence type="ECO:0000259" key="4">
    <source>
        <dbReference type="Pfam" id="PF01420"/>
    </source>
</evidence>
<protein>
    <recommendedName>
        <fullName evidence="8">Site-specific DNA-methyltransferase (adenine-specific)</fullName>
    </recommendedName>
</protein>
<dbReference type="SUPFAM" id="SSF53335">
    <property type="entry name" value="S-adenosyl-L-methionine-dependent methyltransferases"/>
    <property type="match status" value="1"/>
</dbReference>
<dbReference type="PRINTS" id="PR00507">
    <property type="entry name" value="N12N6MTFRASE"/>
</dbReference>
<accession>A0ABX3YNJ4</accession>
<dbReference type="Gene3D" id="3.90.220.20">
    <property type="entry name" value="DNA methylase specificity domains"/>
    <property type="match status" value="1"/>
</dbReference>
<dbReference type="InterPro" id="IPR000055">
    <property type="entry name" value="Restrct_endonuc_typeI_TRD"/>
</dbReference>
<comment type="caution">
    <text evidence="6">The sequence shown here is derived from an EMBL/GenBank/DDBJ whole genome shotgun (WGS) entry which is preliminary data.</text>
</comment>
<dbReference type="PANTHER" id="PTHR42998:SF1">
    <property type="entry name" value="TYPE I RESTRICTION ENZYME HINDI METHYLASE SUBUNIT"/>
    <property type="match status" value="1"/>
</dbReference>
<gene>
    <name evidence="6" type="ORF">OQI_06795</name>
</gene>
<dbReference type="SUPFAM" id="SSF116734">
    <property type="entry name" value="DNA methylase specificity domain"/>
    <property type="match status" value="1"/>
</dbReference>
<proteinExistence type="inferred from homology"/>
<feature type="domain" description="Type I restriction modification DNA specificity" evidence="4">
    <location>
        <begin position="518"/>
        <end position="671"/>
    </location>
</feature>
<evidence type="ECO:0000313" key="6">
    <source>
        <dbReference type="EMBL" id="OSZ61141.1"/>
    </source>
</evidence>
<comment type="similarity">
    <text evidence="1">Belongs to the type-I restriction system S methylase family.</text>
</comment>
<evidence type="ECO:0000256" key="2">
    <source>
        <dbReference type="ARBA" id="ARBA00022747"/>
    </source>
</evidence>
<evidence type="ECO:0000313" key="7">
    <source>
        <dbReference type="Proteomes" id="UP000194266"/>
    </source>
</evidence>
<dbReference type="PANTHER" id="PTHR42998">
    <property type="entry name" value="TYPE I RESTRICTION ENZYME HINDVIIP M PROTEIN-RELATED"/>
    <property type="match status" value="1"/>
</dbReference>
<dbReference type="InterPro" id="IPR052916">
    <property type="entry name" value="Type-I_RE_MTase_Subunit"/>
</dbReference>
<keyword evidence="3" id="KW-0238">DNA-binding</keyword>
<dbReference type="InterPro" id="IPR003356">
    <property type="entry name" value="DNA_methylase_A-5"/>
</dbReference>